<dbReference type="EMBL" id="CP053586">
    <property type="protein sequence ID" value="WNZ22575.1"/>
    <property type="molecule type" value="Genomic_DNA"/>
</dbReference>
<protein>
    <submittedName>
        <fullName evidence="1">Uncharacterized protein</fullName>
    </submittedName>
</protein>
<name>A0AA97AEY1_9CYAN</name>
<evidence type="ECO:0000313" key="1">
    <source>
        <dbReference type="EMBL" id="WNZ22575.1"/>
    </source>
</evidence>
<dbReference type="RefSeq" id="WP_316434060.1">
    <property type="nucleotide sequence ID" value="NZ_CP053586.1"/>
</dbReference>
<organism evidence="1">
    <name type="scientific">Leptolyngbya sp. NK1-12</name>
    <dbReference type="NCBI Taxonomy" id="2547451"/>
    <lineage>
        <taxon>Bacteria</taxon>
        <taxon>Bacillati</taxon>
        <taxon>Cyanobacteriota</taxon>
        <taxon>Cyanophyceae</taxon>
        <taxon>Leptolyngbyales</taxon>
        <taxon>Leptolyngbyaceae</taxon>
        <taxon>Leptolyngbya group</taxon>
        <taxon>Leptolyngbya</taxon>
    </lineage>
</organism>
<reference evidence="1" key="1">
    <citation type="submission" date="2020-05" db="EMBL/GenBank/DDBJ databases">
        <authorList>
            <person name="Zhu T."/>
            <person name="Keshari N."/>
            <person name="Lu X."/>
        </authorList>
    </citation>
    <scope>NUCLEOTIDE SEQUENCE</scope>
    <source>
        <strain evidence="1">NK1-12</strain>
    </source>
</reference>
<accession>A0AA97AEY1</accession>
<sequence>MASPEQVKQYLAYWFQLGKPLIFDQGESVLPQPVVEGDHYSPEFEACWQRILVSGGSNCYLDGTIQTIGELLSEKWEMAGCARCSMPVPMLSLGVQSGPCPCFDLPTWPNLDLPLPRLPVDSRSHLEQIRARLSRQQ</sequence>
<dbReference type="AlphaFoldDB" id="A0AA97AEY1"/>
<proteinExistence type="predicted"/>
<gene>
    <name evidence="1" type="ORF">HJG54_06685</name>
</gene>